<proteinExistence type="predicted"/>
<keyword evidence="1" id="KW-0472">Membrane</keyword>
<dbReference type="RefSeq" id="WP_166410637.1">
    <property type="nucleotide sequence ID" value="NZ_CP049869.1"/>
</dbReference>
<organism evidence="2 3">
    <name type="scientific">Sphingomonas piscis</name>
    <dbReference type="NCBI Taxonomy" id="2714943"/>
    <lineage>
        <taxon>Bacteria</taxon>
        <taxon>Pseudomonadati</taxon>
        <taxon>Pseudomonadota</taxon>
        <taxon>Alphaproteobacteria</taxon>
        <taxon>Sphingomonadales</taxon>
        <taxon>Sphingomonadaceae</taxon>
        <taxon>Sphingomonas</taxon>
    </lineage>
</organism>
<keyword evidence="3" id="KW-1185">Reference proteome</keyword>
<sequence length="303" mass="32536">MASLIAMWAIVALALGHADAARMLAATVLMRATLMLTQMTTAGPLRRRRDAPPAVRKASVTTARLIQLGVLGAMIALTGLWCFALEAAGQPLIARLLPLVSLSLTGRVYRALEPGLAGRNFPLVNGLAGLAAASVVWALNGGAEWFALAYGLREWAAILLMRRGRLETDAPDVPTDEPLLFAEVAQNTVITSRRMLTYRLTKNLLAVFGPFGNFAARTGRGLQLHSRLEPYMPHRLGGFAAFAATAIAVATFLTVHSGKPVALIAGAGAMQMAALALNVMLWWRYLPRRDDPSLIVEEDDDDS</sequence>
<reference evidence="2 3" key="1">
    <citation type="submission" date="2020-03" db="EMBL/GenBank/DDBJ databases">
        <title>Sphingomonas sp. nov., isolated from fish.</title>
        <authorList>
            <person name="Hyun D.-W."/>
            <person name="Bae J.-W."/>
        </authorList>
    </citation>
    <scope>NUCLEOTIDE SEQUENCE [LARGE SCALE GENOMIC DNA]</scope>
    <source>
        <strain evidence="2 3">HDW15B</strain>
    </source>
</reference>
<keyword evidence="1" id="KW-1133">Transmembrane helix</keyword>
<evidence type="ECO:0000313" key="2">
    <source>
        <dbReference type="EMBL" id="QIK78244.1"/>
    </source>
</evidence>
<feature type="transmembrane region" description="Helical" evidence="1">
    <location>
        <begin position="65"/>
        <end position="86"/>
    </location>
</feature>
<dbReference type="KEGG" id="spii:G7077_04330"/>
<feature type="transmembrane region" description="Helical" evidence="1">
    <location>
        <begin position="236"/>
        <end position="255"/>
    </location>
</feature>
<keyword evidence="1" id="KW-0812">Transmembrane</keyword>
<protein>
    <submittedName>
        <fullName evidence="2">Uncharacterized protein</fullName>
    </submittedName>
</protein>
<name>A0A6G7YND0_9SPHN</name>
<evidence type="ECO:0000313" key="3">
    <source>
        <dbReference type="Proteomes" id="UP000503222"/>
    </source>
</evidence>
<dbReference type="Proteomes" id="UP000503222">
    <property type="component" value="Chromosome"/>
</dbReference>
<feature type="transmembrane region" description="Helical" evidence="1">
    <location>
        <begin position="261"/>
        <end position="283"/>
    </location>
</feature>
<evidence type="ECO:0000256" key="1">
    <source>
        <dbReference type="SAM" id="Phobius"/>
    </source>
</evidence>
<dbReference type="AlphaFoldDB" id="A0A6G7YND0"/>
<gene>
    <name evidence="2" type="ORF">G7077_04330</name>
</gene>
<dbReference type="EMBL" id="CP049869">
    <property type="protein sequence ID" value="QIK78244.1"/>
    <property type="molecule type" value="Genomic_DNA"/>
</dbReference>
<accession>A0A6G7YND0</accession>